<evidence type="ECO:0000313" key="2">
    <source>
        <dbReference type="Proteomes" id="UP000470446"/>
    </source>
</evidence>
<accession>A0A7K3PF23</accession>
<comment type="caution">
    <text evidence="1">The sequence shown here is derived from an EMBL/GenBank/DDBJ whole genome shotgun (WGS) entry which is preliminary data.</text>
</comment>
<dbReference type="InterPro" id="IPR015422">
    <property type="entry name" value="PyrdxlP-dep_Trfase_small"/>
</dbReference>
<keyword evidence="1" id="KW-0808">Transferase</keyword>
<dbReference type="AlphaFoldDB" id="A0A7K3PF23"/>
<proteinExistence type="predicted"/>
<dbReference type="Proteomes" id="UP000470446">
    <property type="component" value="Unassembled WGS sequence"/>
</dbReference>
<organism evidence="1 2">
    <name type="scientific">Streptomyces coelicoflavus</name>
    <dbReference type="NCBI Taxonomy" id="285562"/>
    <lineage>
        <taxon>Bacteria</taxon>
        <taxon>Bacillati</taxon>
        <taxon>Actinomycetota</taxon>
        <taxon>Actinomycetes</taxon>
        <taxon>Kitasatosporales</taxon>
        <taxon>Streptomycetaceae</taxon>
        <taxon>Streptomyces</taxon>
    </lineage>
</organism>
<dbReference type="GO" id="GO:0008483">
    <property type="term" value="F:transaminase activity"/>
    <property type="evidence" value="ECO:0007669"/>
    <property type="project" value="UniProtKB-KW"/>
</dbReference>
<evidence type="ECO:0000313" key="1">
    <source>
        <dbReference type="EMBL" id="NEB08463.1"/>
    </source>
</evidence>
<name>A0A7K3PF23_9ACTN</name>
<dbReference type="EMBL" id="JAAGMA010000167">
    <property type="protein sequence ID" value="NEB08463.1"/>
    <property type="molecule type" value="Genomic_DNA"/>
</dbReference>
<sequence>DVDASALVARALEADPALPLAAGGGALAGEMIRVNHYGPDATREAVRGCLAALGAALAERGRKADPEAALRAVEEAWERPAGTGPSEG</sequence>
<keyword evidence="1" id="KW-0032">Aminotransferase</keyword>
<reference evidence="1 2" key="1">
    <citation type="submission" date="2020-01" db="EMBL/GenBank/DDBJ databases">
        <title>Insect and environment-associated Actinomycetes.</title>
        <authorList>
            <person name="Currrie C."/>
            <person name="Chevrette M."/>
            <person name="Carlson C."/>
            <person name="Stubbendieck R."/>
            <person name="Wendt-Pienkowski E."/>
        </authorList>
    </citation>
    <scope>NUCLEOTIDE SEQUENCE [LARGE SCALE GENOMIC DNA]</scope>
    <source>
        <strain evidence="1 2">SID14163</strain>
    </source>
</reference>
<feature type="non-terminal residue" evidence="1">
    <location>
        <position position="1"/>
    </location>
</feature>
<dbReference type="Gene3D" id="3.90.1150.10">
    <property type="entry name" value="Aspartate Aminotransferase, domain 1"/>
    <property type="match status" value="1"/>
</dbReference>
<protein>
    <submittedName>
        <fullName evidence="1">Alanine--glyoxylate aminotransferase family protein</fullName>
    </submittedName>
</protein>
<gene>
    <name evidence="1" type="ORF">G3I32_06185</name>
</gene>